<evidence type="ECO:0000256" key="4">
    <source>
        <dbReference type="ARBA" id="ARBA00022692"/>
    </source>
</evidence>
<proteinExistence type="inferred from homology"/>
<keyword evidence="4 8" id="KW-0812">Transmembrane</keyword>
<evidence type="ECO:0000256" key="6">
    <source>
        <dbReference type="ARBA" id="ARBA00023136"/>
    </source>
</evidence>
<reference evidence="12 13" key="1">
    <citation type="journal article" date="2019" name="Nat. Plants">
        <title>Genome sequencing of Musa balbisiana reveals subgenome evolution and function divergence in polyploid bananas.</title>
        <authorList>
            <person name="Yao X."/>
        </authorList>
    </citation>
    <scope>NUCLEOTIDE SEQUENCE [LARGE SCALE GENOMIC DNA]</scope>
    <source>
        <strain evidence="13">cv. DH-PKW</strain>
        <tissue evidence="12">Leaves</tissue>
    </source>
</reference>
<comment type="similarity">
    <text evidence="2">Belongs to the CSC1 (TC 1.A.17) family.</text>
</comment>
<dbReference type="InterPro" id="IPR032880">
    <property type="entry name" value="CSC1/OSCA1-like_N"/>
</dbReference>
<feature type="transmembrane region" description="Helical" evidence="8">
    <location>
        <begin position="578"/>
        <end position="602"/>
    </location>
</feature>
<sequence>MIVSALLTSVGINLGLCVLFFALYSVLRKQPCNLKVYAPRLVAEGRAGQRSHFNIEALLPSAGWVRRAWQPSEDELLDSCGLDGVVFNRIFIFCLRVFSVAAIIGIFVLLPVNYLGDHLRDIDFSDLPNKSLDLFTISNVKDSSNWLWVHFSAAYFITGVVCYLLYTEYKYISNKRIAHFSSSKPQPHHFTILVRDIPLHGRSSLSDTVETFFMDYHPSDYLASTVVCRTSKLRGLICENFGANCIGVMSQKSQDNGTDTENLYRRITHLKSIPSSSQNQSHTGFLGLFRKNDDLMGHYAKKLEDLEQNVRLEQSDISAGREEVRAAFVCFRSRYGAAKALHIRQSTDPTEWVTEHAPEPHDVYWPFFSTSFTQRWISKLVVVVASVLLIVLFLLVVAFVQGLTYLEQLEALLPFLKNILKITVVSQIVTGYLPSLLLHLVASLVPPIMKLFSAMQGYIAISEIEKSACNKMLLFTIWFLFFANVLTGSVTSQFQIFLDPKTIPERLAVAVPAQASFFIAYVVTSWTSLSWELNRTIAFIGDLISRHCSKTTDDEFQIPSIPYYSEIPRVLLFGLLGFTYFLLAPLILPFILVFFCIGYIIYRNQLLNVYQPKYDTGGRFWPIVHNTTIFSLILMQIIAVGIFGLKKLPLASSLILPLPALTLLFNDYCRKRFLPIFHDFAAETLIKKDREDRNDPAMEEFFDKLVTAYRDPALMPIRHSTNSNDHNSPLLSSKV</sequence>
<evidence type="ECO:0000313" key="12">
    <source>
        <dbReference type="EMBL" id="THU51856.1"/>
    </source>
</evidence>
<feature type="transmembrane region" description="Helical" evidence="8">
    <location>
        <begin position="6"/>
        <end position="27"/>
    </location>
</feature>
<evidence type="ECO:0000259" key="10">
    <source>
        <dbReference type="Pfam" id="PF13967"/>
    </source>
</evidence>
<feature type="transmembrane region" description="Helical" evidence="8">
    <location>
        <begin position="90"/>
        <end position="110"/>
    </location>
</feature>
<organism evidence="12 13">
    <name type="scientific">Musa balbisiana</name>
    <name type="common">Banana</name>
    <dbReference type="NCBI Taxonomy" id="52838"/>
    <lineage>
        <taxon>Eukaryota</taxon>
        <taxon>Viridiplantae</taxon>
        <taxon>Streptophyta</taxon>
        <taxon>Embryophyta</taxon>
        <taxon>Tracheophyta</taxon>
        <taxon>Spermatophyta</taxon>
        <taxon>Magnoliopsida</taxon>
        <taxon>Liliopsida</taxon>
        <taxon>Zingiberales</taxon>
        <taxon>Musaceae</taxon>
        <taxon>Musa</taxon>
    </lineage>
</organism>
<gene>
    <name evidence="12" type="ORF">C4D60_Mb06t35470</name>
</gene>
<protein>
    <recommendedName>
        <fullName evidence="14">CSC1/OSCA1-like 7TM region domain-containing protein</fullName>
    </recommendedName>
</protein>
<comment type="subcellular location">
    <subcellularLocation>
        <location evidence="1">Membrane</location>
        <topology evidence="1">Multi-pass membrane protein</topology>
    </subcellularLocation>
</comment>
<dbReference type="InterPro" id="IPR027815">
    <property type="entry name" value="CSC1/OSCA1-like_cyt"/>
</dbReference>
<feature type="domain" description="CSC1/OSCA1-like 7TM region" evidence="9">
    <location>
        <begin position="379"/>
        <end position="643"/>
    </location>
</feature>
<dbReference type="AlphaFoldDB" id="A0A4V4H4E7"/>
<feature type="domain" description="CSC1/OSCA1-like N-terminal transmembrane" evidence="10">
    <location>
        <begin position="5"/>
        <end position="168"/>
    </location>
</feature>
<dbReference type="Pfam" id="PF14703">
    <property type="entry name" value="PHM7_cyt"/>
    <property type="match status" value="1"/>
</dbReference>
<dbReference type="GO" id="GO:0005227">
    <property type="term" value="F:calcium-activated cation channel activity"/>
    <property type="evidence" value="ECO:0007669"/>
    <property type="project" value="InterPro"/>
</dbReference>
<evidence type="ECO:0000256" key="7">
    <source>
        <dbReference type="ARBA" id="ARBA00023303"/>
    </source>
</evidence>
<dbReference type="GO" id="GO:0005886">
    <property type="term" value="C:plasma membrane"/>
    <property type="evidence" value="ECO:0007669"/>
    <property type="project" value="TreeGrafter"/>
</dbReference>
<dbReference type="PANTHER" id="PTHR13018:SF109">
    <property type="entry name" value="CSC1-LIKE PROTEIN HYP1"/>
    <property type="match status" value="1"/>
</dbReference>
<keyword evidence="7" id="KW-0406">Ion transport</keyword>
<feature type="transmembrane region" description="Helical" evidence="8">
    <location>
        <begin position="380"/>
        <end position="406"/>
    </location>
</feature>
<dbReference type="InterPro" id="IPR003864">
    <property type="entry name" value="CSC1/OSCA1-like_7TM"/>
</dbReference>
<evidence type="ECO:0000256" key="8">
    <source>
        <dbReference type="SAM" id="Phobius"/>
    </source>
</evidence>
<evidence type="ECO:0000256" key="5">
    <source>
        <dbReference type="ARBA" id="ARBA00022989"/>
    </source>
</evidence>
<keyword evidence="6 8" id="KW-0472">Membrane</keyword>
<evidence type="ECO:0000313" key="13">
    <source>
        <dbReference type="Proteomes" id="UP000317650"/>
    </source>
</evidence>
<keyword evidence="7" id="KW-0407">Ion channel</keyword>
<feature type="transmembrane region" description="Helical" evidence="8">
    <location>
        <begin position="473"/>
        <end position="498"/>
    </location>
</feature>
<evidence type="ECO:0000256" key="1">
    <source>
        <dbReference type="ARBA" id="ARBA00004141"/>
    </source>
</evidence>
<dbReference type="Proteomes" id="UP000317650">
    <property type="component" value="Chromosome 6"/>
</dbReference>
<comment type="caution">
    <text evidence="12">The sequence shown here is derived from an EMBL/GenBank/DDBJ whole genome shotgun (WGS) entry which is preliminary data.</text>
</comment>
<name>A0A4V4H4E7_MUSBA</name>
<evidence type="ECO:0000259" key="9">
    <source>
        <dbReference type="Pfam" id="PF02714"/>
    </source>
</evidence>
<dbReference type="InterPro" id="IPR045122">
    <property type="entry name" value="Csc1-like"/>
</dbReference>
<evidence type="ECO:0000259" key="11">
    <source>
        <dbReference type="Pfam" id="PF14703"/>
    </source>
</evidence>
<evidence type="ECO:0000256" key="2">
    <source>
        <dbReference type="ARBA" id="ARBA00007779"/>
    </source>
</evidence>
<dbReference type="STRING" id="52838.A0A4V4H4E7"/>
<dbReference type="PANTHER" id="PTHR13018">
    <property type="entry name" value="PROBABLE MEMBRANE PROTEIN DUF221-RELATED"/>
    <property type="match status" value="1"/>
</dbReference>
<evidence type="ECO:0000256" key="3">
    <source>
        <dbReference type="ARBA" id="ARBA00022448"/>
    </source>
</evidence>
<feature type="transmembrane region" description="Helical" evidence="8">
    <location>
        <begin position="146"/>
        <end position="166"/>
    </location>
</feature>
<keyword evidence="3" id="KW-0813">Transport</keyword>
<keyword evidence="13" id="KW-1185">Reference proteome</keyword>
<dbReference type="EMBL" id="PYDT01000009">
    <property type="protein sequence ID" value="THU51856.1"/>
    <property type="molecule type" value="Genomic_DNA"/>
</dbReference>
<dbReference type="Pfam" id="PF02714">
    <property type="entry name" value="RSN1_7TM"/>
    <property type="match status" value="1"/>
</dbReference>
<feature type="transmembrane region" description="Helical" evidence="8">
    <location>
        <begin position="623"/>
        <end position="644"/>
    </location>
</feature>
<evidence type="ECO:0008006" key="14">
    <source>
        <dbReference type="Google" id="ProtNLM"/>
    </source>
</evidence>
<accession>A0A4V4H4E7</accession>
<dbReference type="Pfam" id="PF13967">
    <property type="entry name" value="RSN1_TM"/>
    <property type="match status" value="1"/>
</dbReference>
<feature type="domain" description="CSC1/OSCA1-like cytosolic" evidence="11">
    <location>
        <begin position="189"/>
        <end position="366"/>
    </location>
</feature>
<keyword evidence="5 8" id="KW-1133">Transmembrane helix</keyword>